<protein>
    <submittedName>
        <fullName evidence="1">Uncharacterized protein</fullName>
    </submittedName>
</protein>
<name>A0A1V0SJH2_9VIRU</name>
<organism evidence="1">
    <name type="scientific">Klosneuvirus KNV1</name>
    <dbReference type="NCBI Taxonomy" id="1977640"/>
    <lineage>
        <taxon>Viruses</taxon>
        <taxon>Varidnaviria</taxon>
        <taxon>Bamfordvirae</taxon>
        <taxon>Nucleocytoviricota</taxon>
        <taxon>Megaviricetes</taxon>
        <taxon>Imitervirales</taxon>
        <taxon>Mimiviridae</taxon>
        <taxon>Klosneuvirinae</taxon>
        <taxon>Klosneuvirus</taxon>
    </lineage>
</organism>
<evidence type="ECO:0000313" key="1">
    <source>
        <dbReference type="EMBL" id="ARF11794.1"/>
    </source>
</evidence>
<proteinExistence type="predicted"/>
<accession>A0A1V0SJH2</accession>
<dbReference type="EMBL" id="KY684109">
    <property type="protein sequence ID" value="ARF11794.1"/>
    <property type="molecule type" value="Genomic_DNA"/>
</dbReference>
<sequence>MSNTDKLDNYISLSQSGRLFPSFIAKNFKQYKLDEMLKRNSGDDDPCSPKEREHMKELKLELRKYQLFVSQFMDYRSIYKGILLYHGLGSFYA</sequence>
<gene>
    <name evidence="1" type="ORF">Klosneuvirus_2_230</name>
</gene>
<reference evidence="1" key="1">
    <citation type="journal article" date="2017" name="Science">
        <title>Giant viruses with an expanded complement of translation system components.</title>
        <authorList>
            <person name="Schulz F."/>
            <person name="Yutin N."/>
            <person name="Ivanova N.N."/>
            <person name="Ortega D.R."/>
            <person name="Lee T.K."/>
            <person name="Vierheilig J."/>
            <person name="Daims H."/>
            <person name="Horn M."/>
            <person name="Wagner M."/>
            <person name="Jensen G.J."/>
            <person name="Kyrpides N.C."/>
            <person name="Koonin E.V."/>
            <person name="Woyke T."/>
        </authorList>
    </citation>
    <scope>NUCLEOTIDE SEQUENCE</scope>
    <source>
        <strain evidence="1">KNV1</strain>
    </source>
</reference>